<name>A0A7H8XHB2_9ACTN</name>
<gene>
    <name evidence="5" type="primary">pglZ</name>
    <name evidence="5" type="ORF">HXZ27_07695</name>
</gene>
<organism evidence="5 6">
    <name type="scientific">Micromonospora carbonacea</name>
    <dbReference type="NCBI Taxonomy" id="47853"/>
    <lineage>
        <taxon>Bacteria</taxon>
        <taxon>Bacillati</taxon>
        <taxon>Actinomycetota</taxon>
        <taxon>Actinomycetes</taxon>
        <taxon>Micromonosporales</taxon>
        <taxon>Micromonosporaceae</taxon>
        <taxon>Micromonospora</taxon>
    </lineage>
</organism>
<proteinExistence type="predicted"/>
<dbReference type="KEGG" id="mcab:HXZ27_07695"/>
<evidence type="ECO:0000259" key="2">
    <source>
        <dbReference type="Pfam" id="PF25861"/>
    </source>
</evidence>
<reference evidence="5 6" key="1">
    <citation type="submission" date="2020-07" db="EMBL/GenBank/DDBJ databases">
        <title>A bifunctional nitrone conjugated secondary metabolite targeting the ribosome.</title>
        <authorList>
            <person name="Limbrick E.M."/>
            <person name="Graf M."/>
            <person name="Derewacz D.K."/>
            <person name="Nguyen F."/>
            <person name="Spraggins J.M."/>
            <person name="Wieland M."/>
            <person name="Ynigez-Gutierrez A.E."/>
            <person name="Reisman B.J."/>
            <person name="Zinshteyn B."/>
            <person name="McCulloch K."/>
            <person name="Iverson T.M."/>
            <person name="Green R."/>
            <person name="Wilson D.N."/>
            <person name="Bachmann B.O."/>
        </authorList>
    </citation>
    <scope>NUCLEOTIDE SEQUENCE [LARGE SCALE GENOMIC DNA]</scope>
    <source>
        <strain evidence="6">aurantiaca</strain>
    </source>
</reference>
<dbReference type="EMBL" id="CP058322">
    <property type="protein sequence ID" value="QLD24114.1"/>
    <property type="molecule type" value="Genomic_DNA"/>
</dbReference>
<dbReference type="Pfam" id="PF25862">
    <property type="entry name" value="PglZ_1st"/>
    <property type="match status" value="1"/>
</dbReference>
<protein>
    <submittedName>
        <fullName evidence="5">BREX-2 system phosphatase PglZ</fullName>
    </submittedName>
</protein>
<feature type="domain" description="Alkaline phosphatase-like protein PglZ N-terminal" evidence="3">
    <location>
        <begin position="8"/>
        <end position="103"/>
    </location>
</feature>
<feature type="domain" description="Alkaline phosphatase-like protein PglZ second" evidence="2">
    <location>
        <begin position="172"/>
        <end position="321"/>
    </location>
</feature>
<dbReference type="InterPro" id="IPR058880">
    <property type="entry name" value="PglZ_N"/>
</dbReference>
<accession>A0A7H8XHB2</accession>
<dbReference type="NCBIfam" id="NF033446">
    <property type="entry name" value="BREX_PglZ_2"/>
    <property type="match status" value="1"/>
</dbReference>
<feature type="domain" description="Alkaline phosphatase-like protein PglZ C-terminal" evidence="4">
    <location>
        <begin position="820"/>
        <end position="918"/>
    </location>
</feature>
<dbReference type="Pfam" id="PF25861">
    <property type="entry name" value="PglZ_2nd"/>
    <property type="match status" value="1"/>
</dbReference>
<feature type="compositionally biased region" description="Low complexity" evidence="1">
    <location>
        <begin position="806"/>
        <end position="817"/>
    </location>
</feature>
<sequence length="922" mass="98268">MSVTRAAVRPAAVRRKVESWLAERDGSDAIVLHARPEWTDEPVLTVGDTPVRVVPCRTPLAARAALADRAGHEKLVLLTDLTDMELGDGLLTHVSMQKGRSVDPWDLVTQVFGGQVRLDSTLVRTGRWVADALTDLAPTQGWPPPAGLILTRDHALRHLAGAVLGLDPDALDGAGLLQWSTDAPNQLRFGDLPTEWSDGIATFLREVAGPVAVPVLAAVGAGHGVDAIPLGLLAGVLWPRAAESRPDLDLVVARTRLEPRFGGARLTESQAIAFGEATEAWIYRALDGDHAVRHDARRMLRRAEDIAAEIDVAGRLAASDLLPAGFTQRMRAFGESVRLAVPAAGAPVSPAGELIERAQDRLAEVETHRSAERSRVETARMAVRLLRWLATPEGPAPATMLDAVQRQVRDDGWVDRARLDIFVGDVDPQVAQAYRLLHAAVEARRARHDHQFAELLQDTTTAERDPGTLLRVEDVLDRVVRPIVDNGRRVLMLVLDGMGTAAAIEIAESLGRGGAWEELTPGGGPRVGVLAALPTVTQVNRCSLFSGRIAVGDRGAELRAFREQFPGGVLLHKSDLRTPAGLAVDPEVAAALGDPAVPLVAAVINTIDDALDRSDPGITEWSTDTVNGLRNLLVVAQDRVVVLVSDHGHVVDRGTEAVLRPADTSENRWRPATGEPGDGELLFKGSRVALGGGEVILPWREELRYGPRKAGYHGGAAPAEAAIPLLLFAAHDENAVPGWAGAPVSSPEWWREPLRQAAGETTSPEPAPTENRRPARRPARPPVQDEGLFDLPAPVAATAPPPSAPTSPQVPSSPAPADSAAALVAALLASPVYADRRGTRAPLPDERVAAMVATLVAGNGRATLETLATRAGIPVHRVTGTFTVLRRLLQVEGYPVLSLDPDGRTAKLDIALMVEQFGLAVP</sequence>
<evidence type="ECO:0000313" key="6">
    <source>
        <dbReference type="Proteomes" id="UP000509335"/>
    </source>
</evidence>
<dbReference type="Pfam" id="PF08665">
    <property type="entry name" value="PglZ"/>
    <property type="match status" value="1"/>
</dbReference>
<dbReference type="AlphaFoldDB" id="A0A7H8XHB2"/>
<evidence type="ECO:0000259" key="4">
    <source>
        <dbReference type="Pfam" id="PF25863"/>
    </source>
</evidence>
<feature type="region of interest" description="Disordered" evidence="1">
    <location>
        <begin position="757"/>
        <end position="817"/>
    </location>
</feature>
<dbReference type="Proteomes" id="UP000509335">
    <property type="component" value="Chromosome"/>
</dbReference>
<dbReference type="InterPro" id="IPR058881">
    <property type="entry name" value="PglZ_2nd"/>
</dbReference>
<dbReference type="InterPro" id="IPR058882">
    <property type="entry name" value="PglZ_C"/>
</dbReference>
<evidence type="ECO:0000256" key="1">
    <source>
        <dbReference type="SAM" id="MobiDB-lite"/>
    </source>
</evidence>
<evidence type="ECO:0000313" key="5">
    <source>
        <dbReference type="EMBL" id="QLD24114.1"/>
    </source>
</evidence>
<dbReference type="Pfam" id="PF25863">
    <property type="entry name" value="PglZ_C"/>
    <property type="match status" value="1"/>
</dbReference>
<dbReference type="InterPro" id="IPR047992">
    <property type="entry name" value="BREX_PglZ"/>
</dbReference>
<evidence type="ECO:0000259" key="3">
    <source>
        <dbReference type="Pfam" id="PF25862"/>
    </source>
</evidence>